<feature type="domain" description="AB hydrolase-1" evidence="12">
    <location>
        <begin position="62"/>
        <end position="259"/>
    </location>
</feature>
<dbReference type="Pfam" id="PF12697">
    <property type="entry name" value="Abhydrolase_6"/>
    <property type="match status" value="1"/>
</dbReference>
<accession>A0ABZ0HT90</accession>
<evidence type="ECO:0000256" key="11">
    <source>
        <dbReference type="ARBA" id="ARBA00047972"/>
    </source>
</evidence>
<keyword evidence="3" id="KW-0809">Transit peptide</keyword>
<protein>
    <recommendedName>
        <fullName evidence="5">Palmitoyl-protein thioesterase ABHD10, mitochondrial</fullName>
        <ecNumber evidence="4">3.1.1.93</ecNumber>
        <ecNumber evidence="1">3.1.2.22</ecNumber>
    </recommendedName>
    <alternativeName>
        <fullName evidence="7">Acyl-protein thioesterase ABHD10</fullName>
    </alternativeName>
    <alternativeName>
        <fullName evidence="8">Alpha/beta hydrolase domain-containing protein 10</fullName>
    </alternativeName>
    <alternativeName>
        <fullName evidence="6">Mycophenolic acid acyl-glucuronide esterase, mitochondrial</fullName>
    </alternativeName>
</protein>
<dbReference type="Gene3D" id="3.40.50.1820">
    <property type="entry name" value="alpha/beta hydrolase"/>
    <property type="match status" value="1"/>
</dbReference>
<evidence type="ECO:0000259" key="12">
    <source>
        <dbReference type="Pfam" id="PF12697"/>
    </source>
</evidence>
<evidence type="ECO:0000256" key="8">
    <source>
        <dbReference type="ARBA" id="ARBA00042704"/>
    </source>
</evidence>
<dbReference type="InterPro" id="IPR029058">
    <property type="entry name" value="AB_hydrolase_fold"/>
</dbReference>
<evidence type="ECO:0000256" key="6">
    <source>
        <dbReference type="ARBA" id="ARBA00041520"/>
    </source>
</evidence>
<evidence type="ECO:0000256" key="7">
    <source>
        <dbReference type="ARBA" id="ARBA00042645"/>
    </source>
</evidence>
<evidence type="ECO:0000313" key="14">
    <source>
        <dbReference type="Proteomes" id="UP001626536"/>
    </source>
</evidence>
<evidence type="ECO:0000256" key="3">
    <source>
        <dbReference type="ARBA" id="ARBA00022946"/>
    </source>
</evidence>
<comment type="catalytic activity">
    <reaction evidence="10">
        <text>S-hexadecanoyl-L-cysteinyl-[protein] + H2O = L-cysteinyl-[protein] + hexadecanoate + H(+)</text>
        <dbReference type="Rhea" id="RHEA:19233"/>
        <dbReference type="Rhea" id="RHEA-COMP:10131"/>
        <dbReference type="Rhea" id="RHEA-COMP:11032"/>
        <dbReference type="ChEBI" id="CHEBI:7896"/>
        <dbReference type="ChEBI" id="CHEBI:15377"/>
        <dbReference type="ChEBI" id="CHEBI:15378"/>
        <dbReference type="ChEBI" id="CHEBI:29950"/>
        <dbReference type="ChEBI" id="CHEBI:74151"/>
        <dbReference type="EC" id="3.1.2.22"/>
    </reaction>
    <physiologicalReaction direction="left-to-right" evidence="10">
        <dbReference type="Rhea" id="RHEA:19234"/>
    </physiologicalReaction>
</comment>
<dbReference type="SUPFAM" id="SSF53474">
    <property type="entry name" value="alpha/beta-Hydrolases"/>
    <property type="match status" value="1"/>
</dbReference>
<evidence type="ECO:0000256" key="1">
    <source>
        <dbReference type="ARBA" id="ARBA00012423"/>
    </source>
</evidence>
<dbReference type="EC" id="3.1.2.22" evidence="1"/>
<evidence type="ECO:0000256" key="5">
    <source>
        <dbReference type="ARBA" id="ARBA00039314"/>
    </source>
</evidence>
<dbReference type="EC" id="3.1.1.93" evidence="4"/>
<dbReference type="PANTHER" id="PTHR16138">
    <property type="entry name" value="MYCOPHENOLIC ACID ACYL-GLUCURONIDE ESTERASE, MITOCHONDRIAL"/>
    <property type="match status" value="1"/>
</dbReference>
<dbReference type="PANTHER" id="PTHR16138:SF7">
    <property type="entry name" value="PALMITOYL-PROTEIN THIOESTERASE ABHD10, MITOCHONDRIAL"/>
    <property type="match status" value="1"/>
</dbReference>
<dbReference type="Proteomes" id="UP001626536">
    <property type="component" value="Chromosome"/>
</dbReference>
<dbReference type="EMBL" id="CP136862">
    <property type="protein sequence ID" value="WOJ89614.1"/>
    <property type="molecule type" value="Genomic_DNA"/>
</dbReference>
<name>A0ABZ0HT90_9HYPH</name>
<keyword evidence="2 13" id="KW-0378">Hydrolase</keyword>
<organism evidence="13 14">
    <name type="scientific">Methylocapsa polymorpha</name>
    <dbReference type="NCBI Taxonomy" id="3080828"/>
    <lineage>
        <taxon>Bacteria</taxon>
        <taxon>Pseudomonadati</taxon>
        <taxon>Pseudomonadota</taxon>
        <taxon>Alphaproteobacteria</taxon>
        <taxon>Hyphomicrobiales</taxon>
        <taxon>Beijerinckiaceae</taxon>
        <taxon>Methylocapsa</taxon>
    </lineage>
</organism>
<evidence type="ECO:0000313" key="13">
    <source>
        <dbReference type="EMBL" id="WOJ89614.1"/>
    </source>
</evidence>
<gene>
    <name evidence="13" type="ORF">RZS28_17805</name>
</gene>
<evidence type="ECO:0000256" key="4">
    <source>
        <dbReference type="ARBA" id="ARBA00039132"/>
    </source>
</evidence>
<comment type="catalytic activity">
    <reaction evidence="11">
        <text>mycophenolic acid O-acyl-beta-D-glucuronide + H2O = mycophenolate + D-glucuronate + H(+)</text>
        <dbReference type="Rhea" id="RHEA:34179"/>
        <dbReference type="ChEBI" id="CHEBI:15377"/>
        <dbReference type="ChEBI" id="CHEBI:15378"/>
        <dbReference type="ChEBI" id="CHEBI:58720"/>
        <dbReference type="ChEBI" id="CHEBI:62932"/>
        <dbReference type="ChEBI" id="CHEBI:66982"/>
        <dbReference type="EC" id="3.1.1.93"/>
    </reaction>
    <physiologicalReaction direction="left-to-right" evidence="11">
        <dbReference type="Rhea" id="RHEA:34180"/>
    </physiologicalReaction>
</comment>
<reference evidence="13 14" key="1">
    <citation type="submission" date="2023-10" db="EMBL/GenBank/DDBJ databases">
        <title>Novel methanotroph of the genus Methylocapsa from a subarctic wetland.</title>
        <authorList>
            <person name="Belova S.E."/>
            <person name="Oshkin I.Y."/>
            <person name="Miroshnikov K."/>
            <person name="Dedysh S.N."/>
        </authorList>
    </citation>
    <scope>NUCLEOTIDE SEQUENCE [LARGE SCALE GENOMIC DNA]</scope>
    <source>
        <strain evidence="13 14">RX1</strain>
    </source>
</reference>
<dbReference type="InterPro" id="IPR000073">
    <property type="entry name" value="AB_hydrolase_1"/>
</dbReference>
<evidence type="ECO:0000256" key="2">
    <source>
        <dbReference type="ARBA" id="ARBA00022801"/>
    </source>
</evidence>
<proteinExistence type="predicted"/>
<dbReference type="InterPro" id="IPR052382">
    <property type="entry name" value="ABHD10_acyl-thioesterase"/>
</dbReference>
<keyword evidence="14" id="KW-1185">Reference proteome</keyword>
<comment type="function">
    <text evidence="9">Acts as an acyl-protein thioesterase that hydrolyzes fatty acids from acylated residues in proteins. Regulates the mitochondrial S-depalmitoylation of the nucleophilic active site residue of peroxiredoxin-5/PRDX5, a key antioxidant protein, therefore modulating mitochondrial antioxidant ability. Also catalyzes the deglucuronidation of mycophenolic acid acyl-glucuronide, an active metabolite of the immunosuppressant drug mycophenolate.</text>
</comment>
<dbReference type="GO" id="GO:0016787">
    <property type="term" value="F:hydrolase activity"/>
    <property type="evidence" value="ECO:0007669"/>
    <property type="project" value="UniProtKB-KW"/>
</dbReference>
<evidence type="ECO:0000256" key="9">
    <source>
        <dbReference type="ARBA" id="ARBA00046047"/>
    </source>
</evidence>
<dbReference type="RefSeq" id="WP_407339060.1">
    <property type="nucleotide sequence ID" value="NZ_CP136862.1"/>
</dbReference>
<sequence length="272" mass="29800">MKEQHRQILVAAGLEPGFVTVGEGLSGRRIAYLRRAPSAAGAARPGIVWFGGFGSDMRGLKAERLDCYAAATGRAFLRFDYSGHGCSEGGFETATIGLWLEESLAVLRRLTEGPQALVGSSMGGWLALLAARALQASGETERLKGLVLIAPAVDFTESLIWERMSPEARQDIEEKGLWLRHSPYSDEPYPITRALIEEGRRHLLLGDTIRAYCPVHVLQGMQDEDVPWRHAMALVENLAGDPVSLTLIKDGDHRLSRDQDLKKLIAAVEMIA</sequence>
<evidence type="ECO:0000256" key="10">
    <source>
        <dbReference type="ARBA" id="ARBA00047409"/>
    </source>
</evidence>